<feature type="compositionally biased region" description="Basic and acidic residues" evidence="1">
    <location>
        <begin position="51"/>
        <end position="60"/>
    </location>
</feature>
<dbReference type="Gene3D" id="2.30.170.20">
    <property type="entry name" value="Ribosomal protein L24e"/>
    <property type="match status" value="1"/>
</dbReference>
<feature type="region of interest" description="Disordered" evidence="1">
    <location>
        <begin position="22"/>
        <end position="67"/>
    </location>
</feature>
<keyword evidence="3" id="KW-1185">Reference proteome</keyword>
<dbReference type="AlphaFoldDB" id="L9K2N3"/>
<dbReference type="EMBL" id="KB320916">
    <property type="protein sequence ID" value="ELW56941.1"/>
    <property type="molecule type" value="Genomic_DNA"/>
</dbReference>
<evidence type="ECO:0000256" key="1">
    <source>
        <dbReference type="SAM" id="MobiDB-lite"/>
    </source>
</evidence>
<feature type="compositionally biased region" description="Basic and acidic residues" evidence="1">
    <location>
        <begin position="32"/>
        <end position="44"/>
    </location>
</feature>
<dbReference type="InterPro" id="IPR038630">
    <property type="entry name" value="L24e/L24_sf"/>
</dbReference>
<evidence type="ECO:0000313" key="3">
    <source>
        <dbReference type="Proteomes" id="UP000011518"/>
    </source>
</evidence>
<evidence type="ECO:0000313" key="2">
    <source>
        <dbReference type="EMBL" id="ELW56941.1"/>
    </source>
</evidence>
<reference evidence="3" key="2">
    <citation type="journal article" date="2013" name="Nat. Commun.">
        <title>Genome of the Chinese tree shrew.</title>
        <authorList>
            <person name="Fan Y."/>
            <person name="Huang Z.Y."/>
            <person name="Cao C.C."/>
            <person name="Chen C.S."/>
            <person name="Chen Y.X."/>
            <person name="Fan D.D."/>
            <person name="He J."/>
            <person name="Hou H.L."/>
            <person name="Hu L."/>
            <person name="Hu X.T."/>
            <person name="Jiang X.T."/>
            <person name="Lai R."/>
            <person name="Lang Y.S."/>
            <person name="Liang B."/>
            <person name="Liao S.G."/>
            <person name="Mu D."/>
            <person name="Ma Y.Y."/>
            <person name="Niu Y.Y."/>
            <person name="Sun X.Q."/>
            <person name="Xia J.Q."/>
            <person name="Xiao J."/>
            <person name="Xiong Z.Q."/>
            <person name="Xu L."/>
            <person name="Yang L."/>
            <person name="Zhang Y."/>
            <person name="Zhao W."/>
            <person name="Zhao X.D."/>
            <person name="Zheng Y.T."/>
            <person name="Zhou J.M."/>
            <person name="Zhu Y.B."/>
            <person name="Zhang G.J."/>
            <person name="Wang J."/>
            <person name="Yao Y.G."/>
        </authorList>
    </citation>
    <scope>NUCLEOTIDE SEQUENCE [LARGE SCALE GENOMIC DNA]</scope>
</reference>
<sequence length="114" mass="13105">MKVELCSFSEYKIYPGPWRRYARTNGKKKAQKGADGRNSKEKDPLCSQIPEGDHCTEHRGGPPSSFKEIMQIDERKGPYNSMHETREPTEEEMEACRMKPQKLDDSMAILLGQQ</sequence>
<dbReference type="InParanoid" id="L9K2N3"/>
<proteinExistence type="predicted"/>
<dbReference type="Proteomes" id="UP000011518">
    <property type="component" value="Unassembled WGS sequence"/>
</dbReference>
<organism evidence="2 3">
    <name type="scientific">Tupaia chinensis</name>
    <name type="common">Chinese tree shrew</name>
    <name type="synonym">Tupaia belangeri chinensis</name>
    <dbReference type="NCBI Taxonomy" id="246437"/>
    <lineage>
        <taxon>Eukaryota</taxon>
        <taxon>Metazoa</taxon>
        <taxon>Chordata</taxon>
        <taxon>Craniata</taxon>
        <taxon>Vertebrata</taxon>
        <taxon>Euteleostomi</taxon>
        <taxon>Mammalia</taxon>
        <taxon>Eutheria</taxon>
        <taxon>Euarchontoglires</taxon>
        <taxon>Scandentia</taxon>
        <taxon>Tupaiidae</taxon>
        <taxon>Tupaia</taxon>
    </lineage>
</organism>
<feature type="compositionally biased region" description="Basic residues" evidence="1">
    <location>
        <begin position="22"/>
        <end position="31"/>
    </location>
</feature>
<accession>L9K2N3</accession>
<name>L9K2N3_TUPCH</name>
<dbReference type="STRING" id="246437.L9K2N3"/>
<protein>
    <submittedName>
        <fullName evidence="2">Pre-mRNA-splicing factor SLU7</fullName>
    </submittedName>
</protein>
<gene>
    <name evidence="2" type="ORF">TREES_T100019557</name>
</gene>
<reference evidence="3" key="1">
    <citation type="submission" date="2012-07" db="EMBL/GenBank/DDBJ databases">
        <title>Genome of the Chinese tree shrew, a rising model animal genetically related to primates.</title>
        <authorList>
            <person name="Zhang G."/>
            <person name="Fan Y."/>
            <person name="Yao Y."/>
            <person name="Huang Z."/>
        </authorList>
    </citation>
    <scope>NUCLEOTIDE SEQUENCE [LARGE SCALE GENOMIC DNA]</scope>
</reference>